<evidence type="ECO:0000256" key="7">
    <source>
        <dbReference type="ARBA" id="ARBA00022741"/>
    </source>
</evidence>
<dbReference type="GO" id="GO:0016740">
    <property type="term" value="F:transferase activity"/>
    <property type="evidence" value="ECO:0007669"/>
    <property type="project" value="UniProtKB-KW"/>
</dbReference>
<dbReference type="GO" id="GO:0005737">
    <property type="term" value="C:cytoplasm"/>
    <property type="evidence" value="ECO:0007669"/>
    <property type="project" value="UniProtKB-SubCell"/>
</dbReference>
<dbReference type="PANTHER" id="PTHR33540:SF2">
    <property type="entry name" value="TRNA THREONYLCARBAMOYLADENOSINE BIOSYNTHESIS PROTEIN TSAE"/>
    <property type="match status" value="1"/>
</dbReference>
<protein>
    <recommendedName>
        <fullName evidence="3">tRNA threonylcarbamoyladenosine biosynthesis protein TsaE</fullName>
    </recommendedName>
    <alternativeName>
        <fullName evidence="10">t(6)A37 threonylcarbamoyladenosine biosynthesis protein TsaE</fullName>
    </alternativeName>
</protein>
<evidence type="ECO:0000256" key="1">
    <source>
        <dbReference type="ARBA" id="ARBA00004496"/>
    </source>
</evidence>
<accession>A0A1T2L7V0</accession>
<keyword evidence="9" id="KW-0460">Magnesium</keyword>
<keyword evidence="11" id="KW-0808">Transferase</keyword>
<keyword evidence="8" id="KW-0067">ATP-binding</keyword>
<evidence type="ECO:0000256" key="9">
    <source>
        <dbReference type="ARBA" id="ARBA00022842"/>
    </source>
</evidence>
<keyword evidence="12" id="KW-1185">Reference proteome</keyword>
<comment type="subcellular location">
    <subcellularLocation>
        <location evidence="1">Cytoplasm</location>
    </subcellularLocation>
</comment>
<dbReference type="AlphaFoldDB" id="A0A1T2L7V0"/>
<evidence type="ECO:0000256" key="5">
    <source>
        <dbReference type="ARBA" id="ARBA00022694"/>
    </source>
</evidence>
<dbReference type="Pfam" id="PF02367">
    <property type="entry name" value="TsaE"/>
    <property type="match status" value="1"/>
</dbReference>
<organism evidence="11 12">
    <name type="scientific">Solemya pervernicosa gill symbiont</name>
    <dbReference type="NCBI Taxonomy" id="642797"/>
    <lineage>
        <taxon>Bacteria</taxon>
        <taxon>Pseudomonadati</taxon>
        <taxon>Pseudomonadota</taxon>
        <taxon>Gammaproteobacteria</taxon>
        <taxon>sulfur-oxidizing symbionts</taxon>
    </lineage>
</organism>
<dbReference type="PANTHER" id="PTHR33540">
    <property type="entry name" value="TRNA THREONYLCARBAMOYLADENOSINE BIOSYNTHESIS PROTEIN TSAE"/>
    <property type="match status" value="1"/>
</dbReference>
<dbReference type="GO" id="GO:0046872">
    <property type="term" value="F:metal ion binding"/>
    <property type="evidence" value="ECO:0007669"/>
    <property type="project" value="UniProtKB-KW"/>
</dbReference>
<evidence type="ECO:0000256" key="2">
    <source>
        <dbReference type="ARBA" id="ARBA00007599"/>
    </source>
</evidence>
<evidence type="ECO:0000256" key="6">
    <source>
        <dbReference type="ARBA" id="ARBA00022723"/>
    </source>
</evidence>
<dbReference type="InterPro" id="IPR003442">
    <property type="entry name" value="T6A_TsaE"/>
</dbReference>
<evidence type="ECO:0000256" key="10">
    <source>
        <dbReference type="ARBA" id="ARBA00032441"/>
    </source>
</evidence>
<dbReference type="NCBIfam" id="TIGR00150">
    <property type="entry name" value="T6A_YjeE"/>
    <property type="match status" value="1"/>
</dbReference>
<comment type="similarity">
    <text evidence="2">Belongs to the TsaE family.</text>
</comment>
<evidence type="ECO:0000256" key="8">
    <source>
        <dbReference type="ARBA" id="ARBA00022840"/>
    </source>
</evidence>
<proteinExistence type="inferred from homology"/>
<dbReference type="OrthoDB" id="9800307at2"/>
<dbReference type="GO" id="GO:0002949">
    <property type="term" value="P:tRNA threonylcarbamoyladenosine modification"/>
    <property type="evidence" value="ECO:0007669"/>
    <property type="project" value="InterPro"/>
</dbReference>
<keyword evidence="6" id="KW-0479">Metal-binding</keyword>
<evidence type="ECO:0000256" key="4">
    <source>
        <dbReference type="ARBA" id="ARBA00022490"/>
    </source>
</evidence>
<gene>
    <name evidence="11" type="ORF">BOW53_04930</name>
</gene>
<dbReference type="EMBL" id="MPRL01000014">
    <property type="protein sequence ID" value="OOZ41140.1"/>
    <property type="molecule type" value="Genomic_DNA"/>
</dbReference>
<evidence type="ECO:0000256" key="3">
    <source>
        <dbReference type="ARBA" id="ARBA00019010"/>
    </source>
</evidence>
<comment type="caution">
    <text evidence="11">The sequence shown here is derived from an EMBL/GenBank/DDBJ whole genome shotgun (WGS) entry which is preliminary data.</text>
</comment>
<dbReference type="SUPFAM" id="SSF52540">
    <property type="entry name" value="P-loop containing nucleoside triphosphate hydrolases"/>
    <property type="match status" value="1"/>
</dbReference>
<keyword evidence="4" id="KW-0963">Cytoplasm</keyword>
<sequence>MQQLGERLAAALQAGATIYLVGDLGAGKTTLVRGVVRGMGYQGAVRSPTYTLLEPYSIGCRQLFHLDLYRLADPEELEFLGLRDLIEPDSVIFVEWPDHGRGFLPQADLVITIEYAGEARLLKFESRNEVGVTIAAACNGK</sequence>
<dbReference type="Proteomes" id="UP000191110">
    <property type="component" value="Unassembled WGS sequence"/>
</dbReference>
<keyword evidence="7" id="KW-0547">Nucleotide-binding</keyword>
<dbReference type="Gene3D" id="3.40.50.300">
    <property type="entry name" value="P-loop containing nucleotide triphosphate hydrolases"/>
    <property type="match status" value="1"/>
</dbReference>
<evidence type="ECO:0000313" key="12">
    <source>
        <dbReference type="Proteomes" id="UP000191110"/>
    </source>
</evidence>
<dbReference type="InterPro" id="IPR027417">
    <property type="entry name" value="P-loop_NTPase"/>
</dbReference>
<evidence type="ECO:0000313" key="11">
    <source>
        <dbReference type="EMBL" id="OOZ41140.1"/>
    </source>
</evidence>
<keyword evidence="5" id="KW-0819">tRNA processing</keyword>
<name>A0A1T2L7V0_9GAMM</name>
<dbReference type="GO" id="GO:0005524">
    <property type="term" value="F:ATP binding"/>
    <property type="evidence" value="ECO:0007669"/>
    <property type="project" value="UniProtKB-KW"/>
</dbReference>
<reference evidence="11 12" key="1">
    <citation type="submission" date="2016-11" db="EMBL/GenBank/DDBJ databases">
        <title>Mixed transmission modes and dynamic genome evolution in an obligate animal-bacterial symbiosis.</title>
        <authorList>
            <person name="Russell S.L."/>
            <person name="Corbett-Detig R.B."/>
            <person name="Cavanaugh C.M."/>
        </authorList>
    </citation>
    <scope>NUCLEOTIDE SEQUENCE [LARGE SCALE GENOMIC DNA]</scope>
    <source>
        <strain evidence="11">Sveles-Q1</strain>
    </source>
</reference>